<sequence length="82" mass="8865">MYLNRTQPSPIPSRDMTSTGEPNSAETRSMDDVSIANTALPCGSEHGKRHVIYTHMESFAQANTVAQIVKSQFSNLTGVGVP</sequence>
<feature type="region of interest" description="Disordered" evidence="1">
    <location>
        <begin position="1"/>
        <end position="33"/>
    </location>
</feature>
<feature type="compositionally biased region" description="Polar residues" evidence="1">
    <location>
        <begin position="15"/>
        <end position="27"/>
    </location>
</feature>
<dbReference type="Proteomes" id="UP000887159">
    <property type="component" value="Unassembled WGS sequence"/>
</dbReference>
<evidence type="ECO:0000313" key="3">
    <source>
        <dbReference type="Proteomes" id="UP000887159"/>
    </source>
</evidence>
<accession>A0A8X6RZ24</accession>
<proteinExistence type="predicted"/>
<name>A0A8X6RZ24_TRICX</name>
<evidence type="ECO:0000256" key="1">
    <source>
        <dbReference type="SAM" id="MobiDB-lite"/>
    </source>
</evidence>
<reference evidence="2" key="1">
    <citation type="submission" date="2020-08" db="EMBL/GenBank/DDBJ databases">
        <title>Multicomponent nature underlies the extraordinary mechanical properties of spider dragline silk.</title>
        <authorList>
            <person name="Kono N."/>
            <person name="Nakamura H."/>
            <person name="Mori M."/>
            <person name="Yoshida Y."/>
            <person name="Ohtoshi R."/>
            <person name="Malay A.D."/>
            <person name="Moran D.A.P."/>
            <person name="Tomita M."/>
            <person name="Numata K."/>
            <person name="Arakawa K."/>
        </authorList>
    </citation>
    <scope>NUCLEOTIDE SEQUENCE</scope>
</reference>
<gene>
    <name evidence="2" type="ORF">TNCV_3506711</name>
</gene>
<organism evidence="2 3">
    <name type="scientific">Trichonephila clavipes</name>
    <name type="common">Golden silk orbweaver</name>
    <name type="synonym">Nephila clavipes</name>
    <dbReference type="NCBI Taxonomy" id="2585209"/>
    <lineage>
        <taxon>Eukaryota</taxon>
        <taxon>Metazoa</taxon>
        <taxon>Ecdysozoa</taxon>
        <taxon>Arthropoda</taxon>
        <taxon>Chelicerata</taxon>
        <taxon>Arachnida</taxon>
        <taxon>Araneae</taxon>
        <taxon>Araneomorphae</taxon>
        <taxon>Entelegynae</taxon>
        <taxon>Araneoidea</taxon>
        <taxon>Nephilidae</taxon>
        <taxon>Trichonephila</taxon>
    </lineage>
</organism>
<protein>
    <submittedName>
        <fullName evidence="2">Uncharacterized protein</fullName>
    </submittedName>
</protein>
<keyword evidence="3" id="KW-1185">Reference proteome</keyword>
<dbReference type="AlphaFoldDB" id="A0A8X6RZ24"/>
<dbReference type="EMBL" id="BMAU01021233">
    <property type="protein sequence ID" value="GFY02791.1"/>
    <property type="molecule type" value="Genomic_DNA"/>
</dbReference>
<evidence type="ECO:0000313" key="2">
    <source>
        <dbReference type="EMBL" id="GFY02791.1"/>
    </source>
</evidence>
<comment type="caution">
    <text evidence="2">The sequence shown here is derived from an EMBL/GenBank/DDBJ whole genome shotgun (WGS) entry which is preliminary data.</text>
</comment>